<name>A0A2P2NWF0_RHIMU</name>
<dbReference type="AlphaFoldDB" id="A0A2P2NWF0"/>
<organism evidence="1">
    <name type="scientific">Rhizophora mucronata</name>
    <name type="common">Asiatic mangrove</name>
    <dbReference type="NCBI Taxonomy" id="61149"/>
    <lineage>
        <taxon>Eukaryota</taxon>
        <taxon>Viridiplantae</taxon>
        <taxon>Streptophyta</taxon>
        <taxon>Embryophyta</taxon>
        <taxon>Tracheophyta</taxon>
        <taxon>Spermatophyta</taxon>
        <taxon>Magnoliopsida</taxon>
        <taxon>eudicotyledons</taxon>
        <taxon>Gunneridae</taxon>
        <taxon>Pentapetalae</taxon>
        <taxon>rosids</taxon>
        <taxon>fabids</taxon>
        <taxon>Malpighiales</taxon>
        <taxon>Rhizophoraceae</taxon>
        <taxon>Rhizophora</taxon>
    </lineage>
</organism>
<sequence length="37" mass="4340">MLLYRDLEVAISSYGNRLFARMRITVHTFDPSQEPIV</sequence>
<reference evidence="1" key="1">
    <citation type="submission" date="2018-02" db="EMBL/GenBank/DDBJ databases">
        <title>Rhizophora mucronata_Transcriptome.</title>
        <authorList>
            <person name="Meera S.P."/>
            <person name="Sreeshan A."/>
            <person name="Augustine A."/>
        </authorList>
    </citation>
    <scope>NUCLEOTIDE SEQUENCE</scope>
    <source>
        <tissue evidence="1">Leaf</tissue>
    </source>
</reference>
<accession>A0A2P2NWF0</accession>
<evidence type="ECO:0000313" key="1">
    <source>
        <dbReference type="EMBL" id="MBX46773.1"/>
    </source>
</evidence>
<proteinExistence type="predicted"/>
<protein>
    <submittedName>
        <fullName evidence="1">Uncharacterized protein</fullName>
    </submittedName>
</protein>
<dbReference type="EMBL" id="GGEC01066289">
    <property type="protein sequence ID" value="MBX46773.1"/>
    <property type="molecule type" value="Transcribed_RNA"/>
</dbReference>